<gene>
    <name evidence="12" type="ORF">PROFUN_12784</name>
</gene>
<evidence type="ECO:0000256" key="1">
    <source>
        <dbReference type="ARBA" id="ARBA00004434"/>
    </source>
</evidence>
<keyword evidence="4 11" id="KW-0679">Respiratory chain</keyword>
<dbReference type="GO" id="GO:0005743">
    <property type="term" value="C:mitochondrial inner membrane"/>
    <property type="evidence" value="ECO:0007669"/>
    <property type="project" value="UniProtKB-SubCell"/>
</dbReference>
<keyword evidence="3 11" id="KW-0813">Transport</keyword>
<evidence type="ECO:0000256" key="5">
    <source>
        <dbReference type="ARBA" id="ARBA00022692"/>
    </source>
</evidence>
<comment type="function">
    <text evidence="11">Component of the ubiquinol-cytochrome c oxidoreductase, a multisubunit transmembrane complex that is part of the mitochondrial electron transport chain which drives oxidative phosphorylation. The complex plays an important role in the uptake of multiple carbon sources present in different host niches.</text>
</comment>
<evidence type="ECO:0000256" key="8">
    <source>
        <dbReference type="ARBA" id="ARBA00022989"/>
    </source>
</evidence>
<dbReference type="FunCoup" id="A0A2P6N6G9">
    <property type="interactions" value="9"/>
</dbReference>
<dbReference type="SUPFAM" id="SSF81514">
    <property type="entry name" value="Subunit X (non-heme 7 kDa protein) of cytochrome bc1 complex (Ubiquinol-cytochrome c reductase)"/>
    <property type="match status" value="1"/>
</dbReference>
<comment type="subcellular location">
    <subcellularLocation>
        <location evidence="1 11">Mitochondrion inner membrane</location>
        <topology evidence="1 11">Single-pass membrane protein</topology>
    </subcellularLocation>
</comment>
<evidence type="ECO:0000256" key="3">
    <source>
        <dbReference type="ARBA" id="ARBA00022448"/>
    </source>
</evidence>
<keyword evidence="6 11" id="KW-0999">Mitochondrion inner membrane</keyword>
<dbReference type="GO" id="GO:0045275">
    <property type="term" value="C:respiratory chain complex III"/>
    <property type="evidence" value="ECO:0007669"/>
    <property type="project" value="UniProtKB-UniRule"/>
</dbReference>
<comment type="similarity">
    <text evidence="2 11">Belongs to the UQCR10/QCR9 family.</text>
</comment>
<keyword evidence="8" id="KW-1133">Transmembrane helix</keyword>
<keyword evidence="13" id="KW-1185">Reference proteome</keyword>
<accession>A0A2P6N6G9</accession>
<evidence type="ECO:0000256" key="9">
    <source>
        <dbReference type="ARBA" id="ARBA00023128"/>
    </source>
</evidence>
<dbReference type="OrthoDB" id="15745at2759"/>
<name>A0A2P6N6G9_9EUKA</name>
<organism evidence="12 13">
    <name type="scientific">Planoprotostelium fungivorum</name>
    <dbReference type="NCBI Taxonomy" id="1890364"/>
    <lineage>
        <taxon>Eukaryota</taxon>
        <taxon>Amoebozoa</taxon>
        <taxon>Evosea</taxon>
        <taxon>Variosea</taxon>
        <taxon>Cavosteliida</taxon>
        <taxon>Cavosteliaceae</taxon>
        <taxon>Planoprotostelium</taxon>
    </lineage>
</organism>
<dbReference type="Gene3D" id="1.20.5.260">
    <property type="entry name" value="Cytochrome b-c1 complex subunit 9"/>
    <property type="match status" value="1"/>
</dbReference>
<evidence type="ECO:0000256" key="11">
    <source>
        <dbReference type="RuleBase" id="RU368056"/>
    </source>
</evidence>
<protein>
    <recommendedName>
        <fullName evidence="11">Complex III subunit 9</fullName>
    </recommendedName>
</protein>
<comment type="caution">
    <text evidence="12">The sequence shown here is derived from an EMBL/GenBank/DDBJ whole genome shotgun (WGS) entry which is preliminary data.</text>
</comment>
<sequence>MTKLGSTVYQGLLKKTSTWVSLAMIGGFVLELGTETFSQGTWSAMNKGKLWEDVQKERQQRGLSSN</sequence>
<dbReference type="AlphaFoldDB" id="A0A2P6N6G9"/>
<evidence type="ECO:0000256" key="4">
    <source>
        <dbReference type="ARBA" id="ARBA00022660"/>
    </source>
</evidence>
<keyword evidence="5" id="KW-0812">Transmembrane</keyword>
<evidence type="ECO:0000313" key="12">
    <source>
        <dbReference type="EMBL" id="PRP79551.1"/>
    </source>
</evidence>
<dbReference type="Proteomes" id="UP000241769">
    <property type="component" value="Unassembled WGS sequence"/>
</dbReference>
<dbReference type="GO" id="GO:0006122">
    <property type="term" value="P:mitochondrial electron transport, ubiquinol to cytochrome c"/>
    <property type="evidence" value="ECO:0007669"/>
    <property type="project" value="UniProtKB-UniRule"/>
</dbReference>
<keyword evidence="7 11" id="KW-0249">Electron transport</keyword>
<dbReference type="InterPro" id="IPR008027">
    <property type="entry name" value="QCR9"/>
</dbReference>
<dbReference type="InParanoid" id="A0A2P6N6G9"/>
<dbReference type="Pfam" id="PF05365">
    <property type="entry name" value="UCR_UQCRX_QCR9"/>
    <property type="match status" value="1"/>
</dbReference>
<evidence type="ECO:0000256" key="2">
    <source>
        <dbReference type="ARBA" id="ARBA00007856"/>
    </source>
</evidence>
<dbReference type="InterPro" id="IPR036656">
    <property type="entry name" value="QCR9_sf"/>
</dbReference>
<proteinExistence type="inferred from homology"/>
<evidence type="ECO:0000256" key="6">
    <source>
        <dbReference type="ARBA" id="ARBA00022792"/>
    </source>
</evidence>
<comment type="subunit">
    <text evidence="11">Component of the ubiquinol-cytochrome c oxidoreductase (cytochrome b-c1 complex, complex III, CIII), a multisubunit enzyme composed of 3 respiratory subunits cytochrome b, cytochrome c1 and Rieske protein, 2 core protein subunits, and additional low-molecular weight protein subunits.</text>
</comment>
<keyword evidence="10" id="KW-0472">Membrane</keyword>
<evidence type="ECO:0000313" key="13">
    <source>
        <dbReference type="Proteomes" id="UP000241769"/>
    </source>
</evidence>
<dbReference type="EMBL" id="MDYQ01000180">
    <property type="protein sequence ID" value="PRP79551.1"/>
    <property type="molecule type" value="Genomic_DNA"/>
</dbReference>
<keyword evidence="9 11" id="KW-0496">Mitochondrion</keyword>
<reference evidence="12 13" key="1">
    <citation type="journal article" date="2018" name="Genome Biol. Evol.">
        <title>Multiple Roots of Fruiting Body Formation in Amoebozoa.</title>
        <authorList>
            <person name="Hillmann F."/>
            <person name="Forbes G."/>
            <person name="Novohradska S."/>
            <person name="Ferling I."/>
            <person name="Riege K."/>
            <person name="Groth M."/>
            <person name="Westermann M."/>
            <person name="Marz M."/>
            <person name="Spaller T."/>
            <person name="Winckler T."/>
            <person name="Schaap P."/>
            <person name="Glockner G."/>
        </authorList>
    </citation>
    <scope>NUCLEOTIDE SEQUENCE [LARGE SCALE GENOMIC DNA]</scope>
    <source>
        <strain evidence="12 13">Jena</strain>
    </source>
</reference>
<evidence type="ECO:0000256" key="7">
    <source>
        <dbReference type="ARBA" id="ARBA00022982"/>
    </source>
</evidence>
<evidence type="ECO:0000256" key="10">
    <source>
        <dbReference type="ARBA" id="ARBA00023136"/>
    </source>
</evidence>